<dbReference type="GeneID" id="95538359"/>
<dbReference type="SUPFAM" id="SSF53335">
    <property type="entry name" value="S-adenosyl-L-methionine-dependent methyltransferases"/>
    <property type="match status" value="1"/>
</dbReference>
<dbReference type="InterPro" id="IPR013216">
    <property type="entry name" value="Methyltransf_11"/>
</dbReference>
<dbReference type="GO" id="GO:0008168">
    <property type="term" value="F:methyltransferase activity"/>
    <property type="evidence" value="ECO:0007669"/>
    <property type="project" value="UniProtKB-KW"/>
</dbReference>
<accession>A0ABX6B2H7</accession>
<keyword evidence="2" id="KW-0489">Methyltransferase</keyword>
<dbReference type="Proteomes" id="UP000326041">
    <property type="component" value="Chromosome"/>
</dbReference>
<reference evidence="2 3" key="1">
    <citation type="submission" date="2017-09" db="EMBL/GenBank/DDBJ databases">
        <authorList>
            <person name="Lee N."/>
            <person name="Cho B.-K."/>
        </authorList>
    </citation>
    <scope>NUCLEOTIDE SEQUENCE [LARGE SCALE GENOMIC DNA]</scope>
    <source>
        <strain evidence="2 3">ATCC 13879</strain>
    </source>
</reference>
<dbReference type="Pfam" id="PF08241">
    <property type="entry name" value="Methyltransf_11"/>
    <property type="match status" value="1"/>
</dbReference>
<protein>
    <submittedName>
        <fullName evidence="2">Methyltransferase domain-containing protein</fullName>
    </submittedName>
</protein>
<keyword evidence="3" id="KW-1185">Reference proteome</keyword>
<sequence length="265" mass="29163">MGSHKGQEGLREQYKFGDSTTAETRLVTVARVFEPSSRAFLQRHAAPGASLAVDLGCGPGHSTRLLHEVVRPDRTLGLDRSASFLATASASALPGMLFRRHDVTVTPLPVEQPDILYARLLLSHLKEPVRMVRAWVAELTPGGSLLLDEVESVETSDETGRDYQKVVQSMLLDNGQRLDVGRLLTAASPAGAGRVRQELVTVRPTSRQVGLMFALNLRVWRSDPFLAARYSPDWLDGLQAELDRAAEGLRSLTVTWTMRQLALTR</sequence>
<dbReference type="EMBL" id="CP023697">
    <property type="protein sequence ID" value="QEV08978.1"/>
    <property type="molecule type" value="Genomic_DNA"/>
</dbReference>
<dbReference type="Gene3D" id="3.40.50.150">
    <property type="entry name" value="Vaccinia Virus protein VP39"/>
    <property type="match status" value="1"/>
</dbReference>
<evidence type="ECO:0000313" key="3">
    <source>
        <dbReference type="Proteomes" id="UP000326041"/>
    </source>
</evidence>
<dbReference type="CDD" id="cd02440">
    <property type="entry name" value="AdoMet_MTases"/>
    <property type="match status" value="1"/>
</dbReference>
<dbReference type="PANTHER" id="PTHR43861:SF1">
    <property type="entry name" value="TRANS-ACONITATE 2-METHYLTRANSFERASE"/>
    <property type="match status" value="1"/>
</dbReference>
<dbReference type="InterPro" id="IPR029063">
    <property type="entry name" value="SAM-dependent_MTases_sf"/>
</dbReference>
<evidence type="ECO:0000259" key="1">
    <source>
        <dbReference type="Pfam" id="PF08241"/>
    </source>
</evidence>
<dbReference type="PANTHER" id="PTHR43861">
    <property type="entry name" value="TRANS-ACONITATE 2-METHYLTRANSFERASE-RELATED"/>
    <property type="match status" value="1"/>
</dbReference>
<organism evidence="2 3">
    <name type="scientific">Streptomyces prasinus</name>
    <dbReference type="NCBI Taxonomy" id="67345"/>
    <lineage>
        <taxon>Bacteria</taxon>
        <taxon>Bacillati</taxon>
        <taxon>Actinomycetota</taxon>
        <taxon>Actinomycetes</taxon>
        <taxon>Kitasatosporales</taxon>
        <taxon>Streptomycetaceae</taxon>
        <taxon>Streptomyces</taxon>
    </lineage>
</organism>
<evidence type="ECO:0000313" key="2">
    <source>
        <dbReference type="EMBL" id="QEV08978.1"/>
    </source>
</evidence>
<name>A0ABX6B2H7_9ACTN</name>
<proteinExistence type="predicted"/>
<keyword evidence="2" id="KW-0808">Transferase</keyword>
<feature type="domain" description="Methyltransferase type 11" evidence="1">
    <location>
        <begin position="53"/>
        <end position="146"/>
    </location>
</feature>
<gene>
    <name evidence="2" type="ORF">CP972_28185</name>
</gene>
<dbReference type="GO" id="GO:0032259">
    <property type="term" value="P:methylation"/>
    <property type="evidence" value="ECO:0007669"/>
    <property type="project" value="UniProtKB-KW"/>
</dbReference>
<dbReference type="RefSeq" id="WP_055607682.1">
    <property type="nucleotide sequence ID" value="NZ_CP023697.1"/>
</dbReference>